<comment type="caution">
    <text evidence="2">The sequence shown here is derived from an EMBL/GenBank/DDBJ whole genome shotgun (WGS) entry which is preliminary data.</text>
</comment>
<name>A0A9W8ZCQ9_9PLEO</name>
<feature type="region of interest" description="Disordered" evidence="1">
    <location>
        <begin position="295"/>
        <end position="331"/>
    </location>
</feature>
<keyword evidence="3" id="KW-1185">Reference proteome</keyword>
<reference evidence="2" key="1">
    <citation type="submission" date="2022-10" db="EMBL/GenBank/DDBJ databases">
        <title>Tapping the CABI collections for fungal endophytes: first genome assemblies for Collariella, Neodidymelliopsis, Ascochyta clinopodiicola, Didymella pomorum, Didymosphaeria variabile, Neocosmospora piperis and Neocucurbitaria cava.</title>
        <authorList>
            <person name="Hill R."/>
        </authorList>
    </citation>
    <scope>NUCLEOTIDE SEQUENCE</scope>
    <source>
        <strain evidence="2">IMI 355091</strain>
    </source>
</reference>
<organism evidence="2 3">
    <name type="scientific">Didymella pomorum</name>
    <dbReference type="NCBI Taxonomy" id="749634"/>
    <lineage>
        <taxon>Eukaryota</taxon>
        <taxon>Fungi</taxon>
        <taxon>Dikarya</taxon>
        <taxon>Ascomycota</taxon>
        <taxon>Pezizomycotina</taxon>
        <taxon>Dothideomycetes</taxon>
        <taxon>Pleosporomycetidae</taxon>
        <taxon>Pleosporales</taxon>
        <taxon>Pleosporineae</taxon>
        <taxon>Didymellaceae</taxon>
        <taxon>Didymella</taxon>
    </lineage>
</organism>
<evidence type="ECO:0000256" key="1">
    <source>
        <dbReference type="SAM" id="MobiDB-lite"/>
    </source>
</evidence>
<proteinExistence type="predicted"/>
<dbReference type="OrthoDB" id="3770985at2759"/>
<gene>
    <name evidence="2" type="ORF">N0V91_006815</name>
</gene>
<evidence type="ECO:0000313" key="2">
    <source>
        <dbReference type="EMBL" id="KAJ4403068.1"/>
    </source>
</evidence>
<dbReference type="AlphaFoldDB" id="A0A9W8ZCQ9"/>
<feature type="compositionally biased region" description="Basic and acidic residues" evidence="1">
    <location>
        <begin position="295"/>
        <end position="315"/>
    </location>
</feature>
<evidence type="ECO:0000313" key="3">
    <source>
        <dbReference type="Proteomes" id="UP001140510"/>
    </source>
</evidence>
<dbReference type="Proteomes" id="UP001140510">
    <property type="component" value="Unassembled WGS sequence"/>
</dbReference>
<dbReference type="EMBL" id="JAPEVA010000055">
    <property type="protein sequence ID" value="KAJ4403068.1"/>
    <property type="molecule type" value="Genomic_DNA"/>
</dbReference>
<protein>
    <submittedName>
        <fullName evidence="2">Uncharacterized protein</fullName>
    </submittedName>
</protein>
<sequence>MGDLSHLLELSVSLKEMGVSFSANGQMRTYGNPPLDEDLKRMLDLGTEYDTSWHTFFTRRKQEVEHKLWPVPHVLKKMLQNEGVAFGDRHTRLDHGLGAPKLKRLCALYDLLRKEWFQKTLSDVHPAYRWDEPPARAEAPQTPVNVGWSFTREELPEHGLPRKSSHRRERLTIIAEKQPSMHYGLGPTIQEEESADSSSLDTSKVAVSTLVSTQAMTDATAAVRPQGPTTGAQALIHGSSPLQRANTASMLLADDNLQVQITSPGANEVVKGPGLRRHKHNGVLGLLVADERRRAKEQQARADEESQSKEVRIAEEQDSTSVRNGKKGNAVKKWLRSMFEDSEFARSMERMGRNAGGEF</sequence>
<accession>A0A9W8ZCQ9</accession>